<name>A0AAF6BDM2_MARPO</name>
<proteinExistence type="predicted"/>
<accession>A0AAF6BDM2</accession>
<gene>
    <name evidence="2" type="ORF">Mp_5g01060</name>
</gene>
<feature type="region of interest" description="Disordered" evidence="1">
    <location>
        <begin position="1"/>
        <end position="95"/>
    </location>
</feature>
<feature type="compositionally biased region" description="Basic residues" evidence="1">
    <location>
        <begin position="412"/>
        <end position="422"/>
    </location>
</feature>
<organism evidence="2 3">
    <name type="scientific">Marchantia polymorpha subsp. ruderalis</name>
    <dbReference type="NCBI Taxonomy" id="1480154"/>
    <lineage>
        <taxon>Eukaryota</taxon>
        <taxon>Viridiplantae</taxon>
        <taxon>Streptophyta</taxon>
        <taxon>Embryophyta</taxon>
        <taxon>Marchantiophyta</taxon>
        <taxon>Marchantiopsida</taxon>
        <taxon>Marchantiidae</taxon>
        <taxon>Marchantiales</taxon>
        <taxon>Marchantiaceae</taxon>
        <taxon>Marchantia</taxon>
    </lineage>
</organism>
<feature type="region of interest" description="Disordered" evidence="1">
    <location>
        <begin position="408"/>
        <end position="428"/>
    </location>
</feature>
<dbReference type="Proteomes" id="UP001162541">
    <property type="component" value="Chromosome 5"/>
</dbReference>
<protein>
    <submittedName>
        <fullName evidence="2">Uncharacterized protein</fullName>
    </submittedName>
</protein>
<dbReference type="EMBL" id="AP019870">
    <property type="protein sequence ID" value="BBN10106.1"/>
    <property type="molecule type" value="Genomic_DNA"/>
</dbReference>
<reference evidence="3" key="1">
    <citation type="journal article" date="2020" name="Curr. Biol.">
        <title>Chromatin organization in early land plants reveals an ancestral association between H3K27me3, transposons, and constitutive heterochromatin.</title>
        <authorList>
            <person name="Montgomery S.A."/>
            <person name="Tanizawa Y."/>
            <person name="Galik B."/>
            <person name="Wang N."/>
            <person name="Ito T."/>
            <person name="Mochizuki T."/>
            <person name="Akimcheva S."/>
            <person name="Bowman J.L."/>
            <person name="Cognat V."/>
            <person name="Marechal-Drouard L."/>
            <person name="Ekker H."/>
            <person name="Hong S.F."/>
            <person name="Kohchi T."/>
            <person name="Lin S.S."/>
            <person name="Liu L.D."/>
            <person name="Nakamura Y."/>
            <person name="Valeeva L.R."/>
            <person name="Shakirov E.V."/>
            <person name="Shippen D.E."/>
            <person name="Wei W.L."/>
            <person name="Yagura M."/>
            <person name="Yamaoka S."/>
            <person name="Yamato K.T."/>
            <person name="Liu C."/>
            <person name="Berger F."/>
        </authorList>
    </citation>
    <scope>NUCLEOTIDE SEQUENCE [LARGE SCALE GENOMIC DNA]</scope>
    <source>
        <strain evidence="3">Tak-1</strain>
    </source>
</reference>
<evidence type="ECO:0000256" key="1">
    <source>
        <dbReference type="SAM" id="MobiDB-lite"/>
    </source>
</evidence>
<sequence>MKDNLLITSPRWPQETKKEGGPAGADGQRRGRIRVARPAPQAVRAVEDLRSLHSRGGVRGTTSGRARNPPRATGRSPDGPARATGCGDGGRSDQRNLVLLRGQDRVGRASGLDLRLGDRGCGDRVPNAQSWLEVDLLRHQARRVPGHGAHQSDGSTAPSAAVGHGVCGDFLLAEQRHLCELAHEIPATCRVPERRRLPIHVYLPDRVLLPAGTVALLGSVYRAKSQCDFPGLLAASFRQTLRHFRLPVPAGYSRGQVVGNHSGRMVEERAVLGHRRYECPSGCRAPRSAQGHGRSGYFFHAHVQVRSRGHGRRVRGPVRRQVDCAHDPAHHHHDRQPYRHRRCYIEDNLRRAAAVEQAPGRCILQSVGALVHVSVRQGSDGQKESHSHHRLRVVWHVGDRHLAAVGDYQSSRKQHRSGHRRIQPLSIG</sequence>
<dbReference type="AlphaFoldDB" id="A0AAF6BDM2"/>
<evidence type="ECO:0000313" key="3">
    <source>
        <dbReference type="Proteomes" id="UP001162541"/>
    </source>
</evidence>
<evidence type="ECO:0000313" key="2">
    <source>
        <dbReference type="EMBL" id="BBN10106.1"/>
    </source>
</evidence>